<dbReference type="AlphaFoldDB" id="A0A5J0SCI3"/>
<proteinExistence type="predicted"/>
<evidence type="ECO:0008006" key="2">
    <source>
        <dbReference type="Google" id="ProtNLM"/>
    </source>
</evidence>
<reference evidence="1" key="1">
    <citation type="submission" date="2018-06" db="EMBL/GenBank/DDBJ databases">
        <authorList>
            <person name="Ashton P.M."/>
            <person name="Dallman T."/>
            <person name="Nair S."/>
            <person name="De Pinna E."/>
            <person name="Peters T."/>
            <person name="Grant K."/>
        </authorList>
    </citation>
    <scope>NUCLEOTIDE SEQUENCE</scope>
    <source>
        <strain evidence="1">430336</strain>
    </source>
</reference>
<gene>
    <name evidence="1" type="ORF">DM035_25790</name>
</gene>
<comment type="caution">
    <text evidence="1">The sequence shown here is derived from an EMBL/GenBank/DDBJ whole genome shotgun (WGS) entry which is preliminary data.</text>
</comment>
<organism evidence="1">
    <name type="scientific">Salmonella enterica subsp. enterica serovar Kottbus</name>
    <dbReference type="NCBI Taxonomy" id="224727"/>
    <lineage>
        <taxon>Bacteria</taxon>
        <taxon>Pseudomonadati</taxon>
        <taxon>Pseudomonadota</taxon>
        <taxon>Gammaproteobacteria</taxon>
        <taxon>Enterobacterales</taxon>
        <taxon>Enterobacteriaceae</taxon>
        <taxon>Salmonella</taxon>
    </lineage>
</organism>
<evidence type="ECO:0000313" key="1">
    <source>
        <dbReference type="EMBL" id="EBQ9797529.1"/>
    </source>
</evidence>
<name>A0A5J0SCI3_SALET</name>
<accession>A0A5J0SCI3</accession>
<sequence length="80" mass="9480">MSLLRQDDTPYIVSLHIPQGRLLHAGKECFAYFLTVLNFRKVVNRQKIGSPENSRPVILFRFYKPGCNLRWLKLHHEKDE</sequence>
<dbReference type="EMBL" id="AAGQTM010000049">
    <property type="protein sequence ID" value="EBQ9797529.1"/>
    <property type="molecule type" value="Genomic_DNA"/>
</dbReference>
<protein>
    <recommendedName>
        <fullName evidence="2">Transposase</fullName>
    </recommendedName>
</protein>